<sequence length="117" mass="12558">MTGEDATIPVPSGQPVTLQDVIWNAPGPEGLTLRFRFVAPQIAREGGGVDFDTAAADMLDLCQNYALQRLSETGPVPNQIIISLSDVALPFGEAAPDATQFFEAFSIVDGQCVWDIY</sequence>
<proteinExistence type="predicted"/>
<keyword evidence="2" id="KW-1185">Reference proteome</keyword>
<dbReference type="InterPro" id="IPR045467">
    <property type="entry name" value="DUF6497"/>
</dbReference>
<protein>
    <submittedName>
        <fullName evidence="1">Acetolactate synthase</fullName>
    </submittedName>
</protein>
<gene>
    <name evidence="1" type="ORF">E7811_13880</name>
</gene>
<comment type="caution">
    <text evidence="1">The sequence shown here is derived from an EMBL/GenBank/DDBJ whole genome shotgun (WGS) entry which is preliminary data.</text>
</comment>
<dbReference type="Pfam" id="PF20107">
    <property type="entry name" value="DUF6497"/>
    <property type="match status" value="1"/>
</dbReference>
<dbReference type="Proteomes" id="UP000309450">
    <property type="component" value="Unassembled WGS sequence"/>
</dbReference>
<evidence type="ECO:0000313" key="2">
    <source>
        <dbReference type="Proteomes" id="UP000309450"/>
    </source>
</evidence>
<dbReference type="AlphaFoldDB" id="A0A4S3MMD9"/>
<reference evidence="1 2" key="1">
    <citation type="submission" date="2019-04" db="EMBL/GenBank/DDBJ databases">
        <title>Draft genome sequence of Gemmobacter aestuarii sp. nov.</title>
        <authorList>
            <person name="Hameed A."/>
            <person name="Lin S.-Y."/>
            <person name="Shahina M."/>
            <person name="Lai W.-A."/>
            <person name="Young C.-C."/>
        </authorList>
    </citation>
    <scope>NUCLEOTIDE SEQUENCE [LARGE SCALE GENOMIC DNA]</scope>
    <source>
        <strain evidence="1 2">CC-PW-75</strain>
    </source>
</reference>
<name>A0A4S3MMD9_9RHOB</name>
<dbReference type="OrthoDB" id="7862028at2"/>
<evidence type="ECO:0000313" key="1">
    <source>
        <dbReference type="EMBL" id="THD82461.1"/>
    </source>
</evidence>
<accession>A0A4S3MMD9</accession>
<organism evidence="1 2">
    <name type="scientific">Aliigemmobacter aestuarii</name>
    <dbReference type="NCBI Taxonomy" id="1445661"/>
    <lineage>
        <taxon>Bacteria</taxon>
        <taxon>Pseudomonadati</taxon>
        <taxon>Pseudomonadota</taxon>
        <taxon>Alphaproteobacteria</taxon>
        <taxon>Rhodobacterales</taxon>
        <taxon>Paracoccaceae</taxon>
        <taxon>Aliigemmobacter</taxon>
    </lineage>
</organism>
<dbReference type="EMBL" id="SSND01000004">
    <property type="protein sequence ID" value="THD82461.1"/>
    <property type="molecule type" value="Genomic_DNA"/>
</dbReference>